<evidence type="ECO:0000313" key="1">
    <source>
        <dbReference type="EMBL" id="ESU28816.1"/>
    </source>
</evidence>
<sequence>MKIHTNQKDIKTKYFHKKTDFYHKKGTKDNLFTIKYLNF</sequence>
<proteinExistence type="predicted"/>
<accession>V6SQB2</accession>
<dbReference type="PATRIC" id="fig|1341181.4.peg.1391"/>
<name>V6SQB2_9FLAO</name>
<organism evidence="1 2">
    <name type="scientific">Flavobacterium limnosediminis JC2902</name>
    <dbReference type="NCBI Taxonomy" id="1341181"/>
    <lineage>
        <taxon>Bacteria</taxon>
        <taxon>Pseudomonadati</taxon>
        <taxon>Bacteroidota</taxon>
        <taxon>Flavobacteriia</taxon>
        <taxon>Flavobacteriales</taxon>
        <taxon>Flavobacteriaceae</taxon>
        <taxon>Flavobacterium</taxon>
    </lineage>
</organism>
<gene>
    <name evidence="1" type="ORF">FLJC2902T_14130</name>
</gene>
<keyword evidence="2" id="KW-1185">Reference proteome</keyword>
<dbReference type="EMBL" id="AVGG01000005">
    <property type="protein sequence ID" value="ESU28816.1"/>
    <property type="molecule type" value="Genomic_DNA"/>
</dbReference>
<dbReference type="Proteomes" id="UP000018004">
    <property type="component" value="Unassembled WGS sequence"/>
</dbReference>
<dbReference type="AlphaFoldDB" id="V6SQB2"/>
<protein>
    <submittedName>
        <fullName evidence="1">Uncharacterized protein</fullName>
    </submittedName>
</protein>
<evidence type="ECO:0000313" key="2">
    <source>
        <dbReference type="Proteomes" id="UP000018004"/>
    </source>
</evidence>
<comment type="caution">
    <text evidence="1">The sequence shown here is derived from an EMBL/GenBank/DDBJ whole genome shotgun (WGS) entry which is preliminary data.</text>
</comment>
<dbReference type="STRING" id="1341181.FLJC2902T_14130"/>
<reference evidence="1 2" key="1">
    <citation type="submission" date="2013-08" db="EMBL/GenBank/DDBJ databases">
        <title>Flavobacterium limnosediminis JC2902 genome sequencing.</title>
        <authorList>
            <person name="Lee K."/>
            <person name="Yi H."/>
            <person name="Park S."/>
            <person name="Chun J."/>
        </authorList>
    </citation>
    <scope>NUCLEOTIDE SEQUENCE [LARGE SCALE GENOMIC DNA]</scope>
    <source>
        <strain evidence="1 2">JC2902</strain>
    </source>
</reference>